<dbReference type="CDD" id="cd00371">
    <property type="entry name" value="HMA"/>
    <property type="match status" value="1"/>
</dbReference>
<evidence type="ECO:0000259" key="2">
    <source>
        <dbReference type="PROSITE" id="PS50846"/>
    </source>
</evidence>
<dbReference type="InterPro" id="IPR036163">
    <property type="entry name" value="HMA_dom_sf"/>
</dbReference>
<feature type="region of interest" description="Disordered" evidence="1">
    <location>
        <begin position="68"/>
        <end position="96"/>
    </location>
</feature>
<dbReference type="EMBL" id="KK914482">
    <property type="protein sequence ID" value="KDP35497.1"/>
    <property type="molecule type" value="Genomic_DNA"/>
</dbReference>
<keyword evidence="4" id="KW-1185">Reference proteome</keyword>
<proteinExistence type="predicted"/>
<dbReference type="STRING" id="180498.A0A067KH96"/>
<dbReference type="PANTHER" id="PTHR47005:SF5">
    <property type="entry name" value="HEAVY METAL TRANSPORT_DETOXIFICATION SUPERFAMILY PROTEIN"/>
    <property type="match status" value="1"/>
</dbReference>
<evidence type="ECO:0000256" key="1">
    <source>
        <dbReference type="SAM" id="MobiDB-lite"/>
    </source>
</evidence>
<sequence length="185" mass="21073">MVIKVDLDCERCRQKIKKILCKIPQIENQVIDEKAKTVTVTVVCCSPEKIKKKILRMGGASVECIEILPKQPPPPPPPKESVKTKDQKDKTQKHEPNQARDCCQECSEGRHGGPCFEVYRRLPPSFYGPQVPIPWYEAYGRQVYDGWGCSGYHYSGYHYSGCRRGCCVGKWDCLSEENSWACIVM</sequence>
<dbReference type="Pfam" id="PF00403">
    <property type="entry name" value="HMA"/>
    <property type="match status" value="1"/>
</dbReference>
<feature type="compositionally biased region" description="Pro residues" evidence="1">
    <location>
        <begin position="70"/>
        <end position="79"/>
    </location>
</feature>
<organism evidence="3 4">
    <name type="scientific">Jatropha curcas</name>
    <name type="common">Barbados nut</name>
    <dbReference type="NCBI Taxonomy" id="180498"/>
    <lineage>
        <taxon>Eukaryota</taxon>
        <taxon>Viridiplantae</taxon>
        <taxon>Streptophyta</taxon>
        <taxon>Embryophyta</taxon>
        <taxon>Tracheophyta</taxon>
        <taxon>Spermatophyta</taxon>
        <taxon>Magnoliopsida</taxon>
        <taxon>eudicotyledons</taxon>
        <taxon>Gunneridae</taxon>
        <taxon>Pentapetalae</taxon>
        <taxon>rosids</taxon>
        <taxon>fabids</taxon>
        <taxon>Malpighiales</taxon>
        <taxon>Euphorbiaceae</taxon>
        <taxon>Crotonoideae</taxon>
        <taxon>Jatropheae</taxon>
        <taxon>Jatropha</taxon>
    </lineage>
</organism>
<reference evidence="3 4" key="1">
    <citation type="journal article" date="2014" name="PLoS ONE">
        <title>Global Analysis of Gene Expression Profiles in Physic Nut (Jatropha curcas L.) Seedlings Exposed to Salt Stress.</title>
        <authorList>
            <person name="Zhang L."/>
            <person name="Zhang C."/>
            <person name="Wu P."/>
            <person name="Chen Y."/>
            <person name="Li M."/>
            <person name="Jiang H."/>
            <person name="Wu G."/>
        </authorList>
    </citation>
    <scope>NUCLEOTIDE SEQUENCE [LARGE SCALE GENOMIC DNA]</scope>
    <source>
        <strain evidence="4">cv. GZQX0401</strain>
        <tissue evidence="3">Young leaves</tissue>
    </source>
</reference>
<dbReference type="InterPro" id="IPR006121">
    <property type="entry name" value="HMA_dom"/>
</dbReference>
<dbReference type="OrthoDB" id="848672at2759"/>
<dbReference type="PANTHER" id="PTHR47005">
    <property type="entry name" value="HEAVY METAL TRANSPORT/DETOXIFICATION SUPERFAMILY PROTEIN"/>
    <property type="match status" value="1"/>
</dbReference>
<dbReference type="AlphaFoldDB" id="A0A067KH96"/>
<evidence type="ECO:0000313" key="3">
    <source>
        <dbReference type="EMBL" id="KDP35497.1"/>
    </source>
</evidence>
<dbReference type="Gene3D" id="3.30.70.100">
    <property type="match status" value="1"/>
</dbReference>
<dbReference type="PROSITE" id="PS50846">
    <property type="entry name" value="HMA_2"/>
    <property type="match status" value="1"/>
</dbReference>
<feature type="compositionally biased region" description="Basic and acidic residues" evidence="1">
    <location>
        <begin position="80"/>
        <end position="96"/>
    </location>
</feature>
<feature type="domain" description="HMA" evidence="2">
    <location>
        <begin position="1"/>
        <end position="62"/>
    </location>
</feature>
<dbReference type="GO" id="GO:0046872">
    <property type="term" value="F:metal ion binding"/>
    <property type="evidence" value="ECO:0007669"/>
    <property type="project" value="InterPro"/>
</dbReference>
<name>A0A067KH96_JATCU</name>
<evidence type="ECO:0000313" key="4">
    <source>
        <dbReference type="Proteomes" id="UP000027138"/>
    </source>
</evidence>
<dbReference type="Proteomes" id="UP000027138">
    <property type="component" value="Unassembled WGS sequence"/>
</dbReference>
<accession>A0A067KH96</accession>
<protein>
    <recommendedName>
        <fullName evidence="2">HMA domain-containing protein</fullName>
    </recommendedName>
</protein>
<gene>
    <name evidence="3" type="ORF">JCGZ_08935</name>
</gene>
<dbReference type="SUPFAM" id="SSF55008">
    <property type="entry name" value="HMA, heavy metal-associated domain"/>
    <property type="match status" value="1"/>
</dbReference>